<protein>
    <recommendedName>
        <fullName evidence="3">DUF885 domain-containing protein</fullName>
    </recommendedName>
</protein>
<accession>A0A1Y4M2W2</accession>
<evidence type="ECO:0000313" key="2">
    <source>
        <dbReference type="Proteomes" id="UP000195447"/>
    </source>
</evidence>
<dbReference type="PANTHER" id="PTHR33361">
    <property type="entry name" value="GLR0591 PROTEIN"/>
    <property type="match status" value="1"/>
</dbReference>
<dbReference type="InterPro" id="IPR010281">
    <property type="entry name" value="DUF885"/>
</dbReference>
<dbReference type="Pfam" id="PF05960">
    <property type="entry name" value="DUF885"/>
    <property type="match status" value="1"/>
</dbReference>
<dbReference type="PANTHER" id="PTHR33361:SF2">
    <property type="entry name" value="DUF885 DOMAIN-CONTAINING PROTEIN"/>
    <property type="match status" value="1"/>
</dbReference>
<dbReference type="Proteomes" id="UP000195447">
    <property type="component" value="Unassembled WGS sequence"/>
</dbReference>
<dbReference type="EMBL" id="NFKM01000007">
    <property type="protein sequence ID" value="OUP61012.1"/>
    <property type="molecule type" value="Genomic_DNA"/>
</dbReference>
<name>A0A1Y4M2W2_9FIRM</name>
<proteinExistence type="predicted"/>
<evidence type="ECO:0000313" key="1">
    <source>
        <dbReference type="EMBL" id="OUP61012.1"/>
    </source>
</evidence>
<dbReference type="PROSITE" id="PS51257">
    <property type="entry name" value="PROKAR_LIPOPROTEIN"/>
    <property type="match status" value="1"/>
</dbReference>
<sequence>MARHIIDHGGNMKISKLLSSLVSIALFVSIAGCQNVDEKTAHADFDAFMEQEFIDTVESDYLTYKTLIDDPEQYDINVEEIEVNLGERLDPENYEDLMSEPNESYEEFKSFDYDSLSEEQKDVYDAYAYMMEIDEALCDKKFWYYTPYFESMSGLQYQLPTLFADWQVDNEQEVQEMILLVEDVLDYVNGAIEYTKKQEEMGLLMIDIDEVLNYCQNIIDTAQDSAVLSAMKETIQSLGLSNEVDYIAQLEDAFYNSFIPAYENIIAMLNEFSQSAQNNEQGLASFENGKEYFEILIKQNTGLDKDPLEIKEMMEDAYQDHILSLQVYAYSNPDAVNTFIQGTMPETGFNSYEEILEFAKQNLVNDFPEVNDLEYEIKDVNEQIASDTGVAAYFKVPTLDGNEKKQLRVNPKGSDISSIDTYMTVCHEGFPGHMYQYGYMYENVSSNLIKGLAQFNAYTEGYAVYAQYEALDYLTNIDPNLLTLYAENEQASYCAIVAADIGIHYEGYTLEQFTDYMSQSGFTLDEDSAKALYAQLQANPAVFEPYYVGNEVIQDLKESAQEKLGEDFTDKGFNQAILECGNMPFEVVQRHVDSYALGNVQT</sequence>
<keyword evidence="2" id="KW-1185">Reference proteome</keyword>
<comment type="caution">
    <text evidence="1">The sequence shown here is derived from an EMBL/GenBank/DDBJ whole genome shotgun (WGS) entry which is preliminary data.</text>
</comment>
<reference evidence="2" key="1">
    <citation type="submission" date="2017-04" db="EMBL/GenBank/DDBJ databases">
        <title>Function of individual gut microbiota members based on whole genome sequencing of pure cultures obtained from chicken caecum.</title>
        <authorList>
            <person name="Medvecky M."/>
            <person name="Cejkova D."/>
            <person name="Polansky O."/>
            <person name="Karasova D."/>
            <person name="Kubasova T."/>
            <person name="Cizek A."/>
            <person name="Rychlik I."/>
        </authorList>
    </citation>
    <scope>NUCLEOTIDE SEQUENCE [LARGE SCALE GENOMIC DNA]</scope>
    <source>
        <strain evidence="2">An178</strain>
    </source>
</reference>
<dbReference type="AlphaFoldDB" id="A0A1Y4M2W2"/>
<organism evidence="1 2">
    <name type="scientific">Faecalitalea cylindroides</name>
    <dbReference type="NCBI Taxonomy" id="39483"/>
    <lineage>
        <taxon>Bacteria</taxon>
        <taxon>Bacillati</taxon>
        <taxon>Bacillota</taxon>
        <taxon>Erysipelotrichia</taxon>
        <taxon>Erysipelotrichales</taxon>
        <taxon>Erysipelotrichaceae</taxon>
        <taxon>Faecalitalea</taxon>
    </lineage>
</organism>
<gene>
    <name evidence="1" type="ORF">B5F14_04520</name>
</gene>
<evidence type="ECO:0008006" key="3">
    <source>
        <dbReference type="Google" id="ProtNLM"/>
    </source>
</evidence>